<dbReference type="AlphaFoldDB" id="A2DTV8"/>
<dbReference type="InParanoid" id="A2DTV8"/>
<dbReference type="VEuPathDB" id="TrichDB:TVAG_464930"/>
<reference evidence="1" key="2">
    <citation type="journal article" date="2007" name="Science">
        <title>Draft genome sequence of the sexually transmitted pathogen Trichomonas vaginalis.</title>
        <authorList>
            <person name="Carlton J.M."/>
            <person name="Hirt R.P."/>
            <person name="Silva J.C."/>
            <person name="Delcher A.L."/>
            <person name="Schatz M."/>
            <person name="Zhao Q."/>
            <person name="Wortman J.R."/>
            <person name="Bidwell S.L."/>
            <person name="Alsmark U.C.M."/>
            <person name="Besteiro S."/>
            <person name="Sicheritz-Ponten T."/>
            <person name="Noel C.J."/>
            <person name="Dacks J.B."/>
            <person name="Foster P.G."/>
            <person name="Simillion C."/>
            <person name="Van de Peer Y."/>
            <person name="Miranda-Saavedra D."/>
            <person name="Barton G.J."/>
            <person name="Westrop G.D."/>
            <person name="Mueller S."/>
            <person name="Dessi D."/>
            <person name="Fiori P.L."/>
            <person name="Ren Q."/>
            <person name="Paulsen I."/>
            <person name="Zhang H."/>
            <person name="Bastida-Corcuera F.D."/>
            <person name="Simoes-Barbosa A."/>
            <person name="Brown M.T."/>
            <person name="Hayes R.D."/>
            <person name="Mukherjee M."/>
            <person name="Okumura C.Y."/>
            <person name="Schneider R."/>
            <person name="Smith A.J."/>
            <person name="Vanacova S."/>
            <person name="Villalvazo M."/>
            <person name="Haas B.J."/>
            <person name="Pertea M."/>
            <person name="Feldblyum T.V."/>
            <person name="Utterback T.R."/>
            <person name="Shu C.L."/>
            <person name="Osoegawa K."/>
            <person name="de Jong P.J."/>
            <person name="Hrdy I."/>
            <person name="Horvathova L."/>
            <person name="Zubacova Z."/>
            <person name="Dolezal P."/>
            <person name="Malik S.B."/>
            <person name="Logsdon J.M. Jr."/>
            <person name="Henze K."/>
            <person name="Gupta A."/>
            <person name="Wang C.C."/>
            <person name="Dunne R.L."/>
            <person name="Upcroft J.A."/>
            <person name="Upcroft P."/>
            <person name="White O."/>
            <person name="Salzberg S.L."/>
            <person name="Tang P."/>
            <person name="Chiu C.-H."/>
            <person name="Lee Y.-S."/>
            <person name="Embley T.M."/>
            <person name="Coombs G.H."/>
            <person name="Mottram J.C."/>
            <person name="Tachezy J."/>
            <person name="Fraser-Liggett C.M."/>
            <person name="Johnson P.J."/>
        </authorList>
    </citation>
    <scope>NUCLEOTIDE SEQUENCE [LARGE SCALE GENOMIC DNA]</scope>
    <source>
        <strain evidence="1">G3</strain>
    </source>
</reference>
<dbReference type="VEuPathDB" id="TrichDB:TVAGG3_0719350"/>
<dbReference type="RefSeq" id="XP_001328328.1">
    <property type="nucleotide sequence ID" value="XM_001328293.1"/>
</dbReference>
<name>A2DTV8_TRIV3</name>
<dbReference type="KEGG" id="tva:4774104"/>
<organism evidence="1 2">
    <name type="scientific">Trichomonas vaginalis (strain ATCC PRA-98 / G3)</name>
    <dbReference type="NCBI Taxonomy" id="412133"/>
    <lineage>
        <taxon>Eukaryota</taxon>
        <taxon>Metamonada</taxon>
        <taxon>Parabasalia</taxon>
        <taxon>Trichomonadida</taxon>
        <taxon>Trichomonadidae</taxon>
        <taxon>Trichomonas</taxon>
    </lineage>
</organism>
<evidence type="ECO:0000313" key="1">
    <source>
        <dbReference type="EMBL" id="EAY16105.1"/>
    </source>
</evidence>
<dbReference type="Proteomes" id="UP000001542">
    <property type="component" value="Unassembled WGS sequence"/>
</dbReference>
<evidence type="ECO:0000313" key="2">
    <source>
        <dbReference type="Proteomes" id="UP000001542"/>
    </source>
</evidence>
<protein>
    <submittedName>
        <fullName evidence="1">Uncharacterized protein</fullName>
    </submittedName>
</protein>
<accession>A2DTV8</accession>
<reference evidence="1" key="1">
    <citation type="submission" date="2006-10" db="EMBL/GenBank/DDBJ databases">
        <authorList>
            <person name="Amadeo P."/>
            <person name="Zhao Q."/>
            <person name="Wortman J."/>
            <person name="Fraser-Liggett C."/>
            <person name="Carlton J."/>
        </authorList>
    </citation>
    <scope>NUCLEOTIDE SEQUENCE</scope>
    <source>
        <strain evidence="1">G3</strain>
    </source>
</reference>
<gene>
    <name evidence="1" type="ORF">TVAG_464930</name>
</gene>
<dbReference type="EMBL" id="DS113246">
    <property type="protein sequence ID" value="EAY16105.1"/>
    <property type="molecule type" value="Genomic_DNA"/>
</dbReference>
<proteinExistence type="predicted"/>
<keyword evidence="2" id="KW-1185">Reference proteome</keyword>
<sequence>MWSHTAPIQQFTNTFPRKKKYRVRPKKVTWITILTSHYQSGNVTPARKLSPRLAQTMPVTPERVFRPFTGTNISFNQEEMRLLEPTPEFQETMRLYRSPSILQQLQNNILEREQDKVQIKQEKKEEKKPIKQTIEKSDSFISINLDDDYYYNTDDTPEEVEQPVIEQIFELGEDNSVKYLKNSVWNHCHERDNPYSSMKLRKLNGKIIPTTFGPVIDLVPTQGQRKVRDAIDDNSVEGDSLNGFSKDQILTAQQKIEEKNIQQEMATTYCGHKLRSYIEGNGISAPKFLDDLDFSKSAANPKIKVKIPRVPSRNSRQGLN</sequence>